<feature type="domain" description="Plastocyanin-like" evidence="10">
    <location>
        <begin position="4"/>
        <end position="149"/>
    </location>
</feature>
<dbReference type="EMBL" id="PJQY01000697">
    <property type="protein sequence ID" value="PQQ08586.1"/>
    <property type="molecule type" value="Genomic_DNA"/>
</dbReference>
<evidence type="ECO:0000256" key="7">
    <source>
        <dbReference type="ARBA" id="ARBA00023002"/>
    </source>
</evidence>
<keyword evidence="8" id="KW-0186">Copper</keyword>
<keyword evidence="6" id="KW-0677">Repeat</keyword>
<evidence type="ECO:0000259" key="10">
    <source>
        <dbReference type="Pfam" id="PF00394"/>
    </source>
</evidence>
<keyword evidence="9" id="KW-0439">Lignin degradation</keyword>
<evidence type="ECO:0000256" key="6">
    <source>
        <dbReference type="ARBA" id="ARBA00022737"/>
    </source>
</evidence>
<organism evidence="11 12">
    <name type="scientific">Prunus yedoensis var. nudiflora</name>
    <dbReference type="NCBI Taxonomy" id="2094558"/>
    <lineage>
        <taxon>Eukaryota</taxon>
        <taxon>Viridiplantae</taxon>
        <taxon>Streptophyta</taxon>
        <taxon>Embryophyta</taxon>
        <taxon>Tracheophyta</taxon>
        <taxon>Spermatophyta</taxon>
        <taxon>Magnoliopsida</taxon>
        <taxon>eudicotyledons</taxon>
        <taxon>Gunneridae</taxon>
        <taxon>Pentapetalae</taxon>
        <taxon>rosids</taxon>
        <taxon>fabids</taxon>
        <taxon>Rosales</taxon>
        <taxon>Rosaceae</taxon>
        <taxon>Amygdaloideae</taxon>
        <taxon>Amygdaleae</taxon>
        <taxon>Prunus</taxon>
    </lineage>
</organism>
<evidence type="ECO:0000313" key="11">
    <source>
        <dbReference type="EMBL" id="PQQ08586.1"/>
    </source>
</evidence>
<comment type="subcellular location">
    <subcellularLocation>
        <location evidence="2">Secreted</location>
        <location evidence="2">Extracellular space</location>
        <location evidence="2">Apoplast</location>
    </subcellularLocation>
</comment>
<evidence type="ECO:0000256" key="5">
    <source>
        <dbReference type="ARBA" id="ARBA00022525"/>
    </source>
</evidence>
<evidence type="ECO:0000256" key="3">
    <source>
        <dbReference type="ARBA" id="ARBA00012297"/>
    </source>
</evidence>
<protein>
    <recommendedName>
        <fullName evidence="3">laccase</fullName>
        <ecNumber evidence="3">1.10.3.2</ecNumber>
    </recommendedName>
</protein>
<evidence type="ECO:0000256" key="4">
    <source>
        <dbReference type="ARBA" id="ARBA00022523"/>
    </source>
</evidence>
<gene>
    <name evidence="11" type="ORF">Pyn_10775</name>
</gene>
<keyword evidence="4" id="KW-0052">Apoplast</keyword>
<dbReference type="AlphaFoldDB" id="A0A315A366"/>
<dbReference type="GO" id="GO:0048046">
    <property type="term" value="C:apoplast"/>
    <property type="evidence" value="ECO:0007669"/>
    <property type="project" value="UniProtKB-SubCell"/>
</dbReference>
<dbReference type="EC" id="1.10.3.2" evidence="3"/>
<dbReference type="InterPro" id="IPR001117">
    <property type="entry name" value="Cu-oxidase_2nd"/>
</dbReference>
<evidence type="ECO:0000256" key="2">
    <source>
        <dbReference type="ARBA" id="ARBA00004271"/>
    </source>
</evidence>
<dbReference type="GO" id="GO:0052716">
    <property type="term" value="F:hydroquinone:oxygen oxidoreductase activity"/>
    <property type="evidence" value="ECO:0007669"/>
    <property type="project" value="UniProtKB-EC"/>
</dbReference>
<proteinExistence type="predicted"/>
<dbReference type="InterPro" id="IPR008972">
    <property type="entry name" value="Cupredoxin"/>
</dbReference>
<comment type="caution">
    <text evidence="11">The sequence shown here is derived from an EMBL/GenBank/DDBJ whole genome shotgun (WGS) entry which is preliminary data.</text>
</comment>
<keyword evidence="12" id="KW-1185">Reference proteome</keyword>
<evidence type="ECO:0000256" key="9">
    <source>
        <dbReference type="ARBA" id="ARBA00023185"/>
    </source>
</evidence>
<reference evidence="11 12" key="1">
    <citation type="submission" date="2018-02" db="EMBL/GenBank/DDBJ databases">
        <title>Draft genome of wild Prunus yedoensis var. nudiflora.</title>
        <authorList>
            <person name="Baek S."/>
            <person name="Kim J.-H."/>
            <person name="Choi K."/>
            <person name="Kim G.-B."/>
            <person name="Cho A."/>
            <person name="Jang H."/>
            <person name="Shin C.-H."/>
            <person name="Yu H.-J."/>
            <person name="Mun J.-H."/>
        </authorList>
    </citation>
    <scope>NUCLEOTIDE SEQUENCE [LARGE SCALE GENOMIC DNA]</scope>
    <source>
        <strain evidence="12">cv. Jeju island</strain>
        <tissue evidence="11">Leaf</tissue>
    </source>
</reference>
<accession>A0A315A366</accession>
<evidence type="ECO:0000256" key="1">
    <source>
        <dbReference type="ARBA" id="ARBA00000349"/>
    </source>
</evidence>
<evidence type="ECO:0000313" key="12">
    <source>
        <dbReference type="Proteomes" id="UP000250321"/>
    </source>
</evidence>
<dbReference type="InterPro" id="IPR045087">
    <property type="entry name" value="Cu-oxidase_fam"/>
</dbReference>
<dbReference type="OrthoDB" id="1734758at2759"/>
<dbReference type="InterPro" id="IPR034285">
    <property type="entry name" value="CuRO_2_LCC"/>
</dbReference>
<dbReference type="STRING" id="2094558.A0A315A366"/>
<dbReference type="GO" id="GO:0046274">
    <property type="term" value="P:lignin catabolic process"/>
    <property type="evidence" value="ECO:0007669"/>
    <property type="project" value="UniProtKB-KW"/>
</dbReference>
<dbReference type="Proteomes" id="UP000250321">
    <property type="component" value="Unassembled WGS sequence"/>
</dbReference>
<comment type="catalytic activity">
    <reaction evidence="1">
        <text>4 hydroquinone + O2 = 4 benzosemiquinone + 2 H2O</text>
        <dbReference type="Rhea" id="RHEA:11276"/>
        <dbReference type="ChEBI" id="CHEBI:15377"/>
        <dbReference type="ChEBI" id="CHEBI:15379"/>
        <dbReference type="ChEBI" id="CHEBI:17594"/>
        <dbReference type="ChEBI" id="CHEBI:17977"/>
        <dbReference type="EC" id="1.10.3.2"/>
    </reaction>
</comment>
<dbReference type="CDD" id="cd13875">
    <property type="entry name" value="CuRO_2_LCC_plant"/>
    <property type="match status" value="1"/>
</dbReference>
<sequence length="184" mass="20494">MLSTSQWWRRDVREVLEEFIRTGGAPNVSDAHTINGHPGDLYPCSKSETFKLLVDQNKTYLLRIVNSAVNTIFFFSIPNHNLTVVGVDGSYTKPVTIDYMIISPGQTIDALLITNQQVGQYYMAARAYSSTPLIPFDNTTSTAIVEYKNIGNNFTPFSSTPPLPTFLIIMTQMHLSLSLIALKA</sequence>
<keyword evidence="7" id="KW-0560">Oxidoreductase</keyword>
<dbReference type="PANTHER" id="PTHR11709:SF443">
    <property type="entry name" value="LACCASE-15"/>
    <property type="match status" value="1"/>
</dbReference>
<dbReference type="Gene3D" id="2.60.40.420">
    <property type="entry name" value="Cupredoxins - blue copper proteins"/>
    <property type="match status" value="1"/>
</dbReference>
<evidence type="ECO:0000256" key="8">
    <source>
        <dbReference type="ARBA" id="ARBA00023008"/>
    </source>
</evidence>
<keyword evidence="5" id="KW-0964">Secreted</keyword>
<dbReference type="SUPFAM" id="SSF49503">
    <property type="entry name" value="Cupredoxins"/>
    <property type="match status" value="1"/>
</dbReference>
<dbReference type="PANTHER" id="PTHR11709">
    <property type="entry name" value="MULTI-COPPER OXIDASE"/>
    <property type="match status" value="1"/>
</dbReference>
<name>A0A315A366_PRUYE</name>
<dbReference type="Pfam" id="PF00394">
    <property type="entry name" value="Cu-oxidase"/>
    <property type="match status" value="1"/>
</dbReference>